<gene>
    <name evidence="1" type="ORF">BDD16_000432</name>
</gene>
<dbReference type="SUPFAM" id="SSF50494">
    <property type="entry name" value="Trypsin-like serine proteases"/>
    <property type="match status" value="1"/>
</dbReference>
<keyword evidence="2" id="KW-1185">Reference proteome</keyword>
<reference evidence="1 2" key="1">
    <citation type="submission" date="2020-07" db="EMBL/GenBank/DDBJ databases">
        <title>Genomic Encyclopedia of Archaeal and Bacterial Type Strains, Phase II (KMG-II): from individual species to whole genera.</title>
        <authorList>
            <person name="Goeker M."/>
        </authorList>
    </citation>
    <scope>NUCLEOTIDE SEQUENCE [LARGE SCALE GENOMIC DNA]</scope>
    <source>
        <strain evidence="1 2">DSM 21226</strain>
    </source>
</reference>
<dbReference type="InterPro" id="IPR009003">
    <property type="entry name" value="Peptidase_S1_PA"/>
</dbReference>
<protein>
    <recommendedName>
        <fullName evidence="3">Serine protease</fullName>
    </recommendedName>
</protein>
<accession>A0A7Y9QUB4</accession>
<dbReference type="Proteomes" id="UP000518288">
    <property type="component" value="Unassembled WGS sequence"/>
</dbReference>
<dbReference type="EMBL" id="JACCFH010000001">
    <property type="protein sequence ID" value="NYG31446.1"/>
    <property type="molecule type" value="Genomic_DNA"/>
</dbReference>
<dbReference type="RefSeq" id="WP_179632441.1">
    <property type="nucleotide sequence ID" value="NZ_JACCFH010000001.1"/>
</dbReference>
<evidence type="ECO:0008006" key="3">
    <source>
        <dbReference type="Google" id="ProtNLM"/>
    </source>
</evidence>
<proteinExistence type="predicted"/>
<comment type="caution">
    <text evidence="1">The sequence shown here is derived from an EMBL/GenBank/DDBJ whole genome shotgun (WGS) entry which is preliminary data.</text>
</comment>
<dbReference type="AlphaFoldDB" id="A0A7Y9QUB4"/>
<organism evidence="1 2">
    <name type="scientific">Sphaerotilus montanus</name>
    <dbReference type="NCBI Taxonomy" id="522889"/>
    <lineage>
        <taxon>Bacteria</taxon>
        <taxon>Pseudomonadati</taxon>
        <taxon>Pseudomonadota</taxon>
        <taxon>Betaproteobacteria</taxon>
        <taxon>Burkholderiales</taxon>
        <taxon>Sphaerotilaceae</taxon>
        <taxon>Sphaerotilus</taxon>
    </lineage>
</organism>
<sequence length="266" mass="29385">MKSPELINIIQQNALNNFAPAIFPIYLIADYGDPVHIGTCFAFEYKNRRFLVTAAHVVDHTKNGTLFFASPAGESLIGIAGEWHVAIPGSNPREEDPFDFAWHELTVDEKKNLPCIAAGQLEDVKSPASGMRMLIMIGFPASKNKKISPDNRRNRRLAPTRAQYLNIEIMPNEYFNARGMSPQTHVAITREQRSIDSAGEEVNTIGHHGFSGGPLIYAGLQKSPVLIEDQKVIGVVLEGDNKFGVVVALRMSVILRHIDTKIGVEV</sequence>
<evidence type="ECO:0000313" key="2">
    <source>
        <dbReference type="Proteomes" id="UP000518288"/>
    </source>
</evidence>
<evidence type="ECO:0000313" key="1">
    <source>
        <dbReference type="EMBL" id="NYG31446.1"/>
    </source>
</evidence>
<name>A0A7Y9QUB4_9BURK</name>